<gene>
    <name evidence="2" type="ORF">BOX15_Mlig003027g1</name>
</gene>
<feature type="signal peptide" evidence="1">
    <location>
        <begin position="1"/>
        <end position="21"/>
    </location>
</feature>
<dbReference type="AlphaFoldDB" id="A0A267F9A0"/>
<protein>
    <submittedName>
        <fullName evidence="2">Uncharacterized protein</fullName>
    </submittedName>
</protein>
<feature type="chain" id="PRO_5012944305" evidence="1">
    <location>
        <begin position="22"/>
        <end position="199"/>
    </location>
</feature>
<sequence>METPWLLLLAVPALLPETCRGVRCRSANVNETWRDCAFCVTLIDNLLPRRSTEARLCSLPISTAECRMPLAEFDALSLSKSPLTAAQFAEVGAKRLTKLCLLGCDSPELEPGITGCVHTAVSSVDIAFAEPAVTRLLGREVMSNLTYRCCNQRDFCNGLGEFPDSDGAMRLSTEPPWLRLSAAGVAWSAVCLASLTDMP</sequence>
<keyword evidence="3" id="KW-1185">Reference proteome</keyword>
<evidence type="ECO:0000313" key="2">
    <source>
        <dbReference type="EMBL" id="PAA69649.1"/>
    </source>
</evidence>
<reference evidence="2 3" key="1">
    <citation type="submission" date="2017-06" db="EMBL/GenBank/DDBJ databases">
        <title>A platform for efficient transgenesis in Macrostomum lignano, a flatworm model organism for stem cell research.</title>
        <authorList>
            <person name="Berezikov E."/>
        </authorList>
    </citation>
    <scope>NUCLEOTIDE SEQUENCE [LARGE SCALE GENOMIC DNA]</scope>
    <source>
        <strain evidence="2">DV1</strain>
        <tissue evidence="2">Whole organism</tissue>
    </source>
</reference>
<evidence type="ECO:0000256" key="1">
    <source>
        <dbReference type="SAM" id="SignalP"/>
    </source>
</evidence>
<keyword evidence="1" id="KW-0732">Signal</keyword>
<dbReference type="EMBL" id="NIVC01001304">
    <property type="protein sequence ID" value="PAA69649.1"/>
    <property type="molecule type" value="Genomic_DNA"/>
</dbReference>
<dbReference type="Proteomes" id="UP000215902">
    <property type="component" value="Unassembled WGS sequence"/>
</dbReference>
<accession>A0A267F9A0</accession>
<proteinExistence type="predicted"/>
<evidence type="ECO:0000313" key="3">
    <source>
        <dbReference type="Proteomes" id="UP000215902"/>
    </source>
</evidence>
<name>A0A267F9A0_9PLAT</name>
<comment type="caution">
    <text evidence="2">The sequence shown here is derived from an EMBL/GenBank/DDBJ whole genome shotgun (WGS) entry which is preliminary data.</text>
</comment>
<organism evidence="2 3">
    <name type="scientific">Macrostomum lignano</name>
    <dbReference type="NCBI Taxonomy" id="282301"/>
    <lineage>
        <taxon>Eukaryota</taxon>
        <taxon>Metazoa</taxon>
        <taxon>Spiralia</taxon>
        <taxon>Lophotrochozoa</taxon>
        <taxon>Platyhelminthes</taxon>
        <taxon>Rhabditophora</taxon>
        <taxon>Macrostomorpha</taxon>
        <taxon>Macrostomida</taxon>
        <taxon>Macrostomidae</taxon>
        <taxon>Macrostomum</taxon>
    </lineage>
</organism>